<evidence type="ECO:0000313" key="3">
    <source>
        <dbReference type="EMBL" id="NBE50157.1"/>
    </source>
</evidence>
<feature type="compositionally biased region" description="Basic and acidic residues" evidence="1">
    <location>
        <begin position="97"/>
        <end position="111"/>
    </location>
</feature>
<protein>
    <recommendedName>
        <fullName evidence="2">TY-Chap N-terminal domain-containing protein</fullName>
    </recommendedName>
</protein>
<reference evidence="3" key="1">
    <citation type="submission" date="2020-01" db="EMBL/GenBank/DDBJ databases">
        <title>Whole-genome analyses of novel actinobacteria.</title>
        <authorList>
            <person name="Sahin N."/>
        </authorList>
    </citation>
    <scope>NUCLEOTIDE SEQUENCE</scope>
    <source>
        <strain evidence="3">YC537</strain>
    </source>
</reference>
<dbReference type="OrthoDB" id="4772408at2"/>
<feature type="region of interest" description="Disordered" evidence="1">
    <location>
        <begin position="130"/>
        <end position="150"/>
    </location>
</feature>
<feature type="region of interest" description="Disordered" evidence="1">
    <location>
        <begin position="90"/>
        <end position="111"/>
    </location>
</feature>
<feature type="domain" description="TY-Chap N-terminal" evidence="2">
    <location>
        <begin position="3"/>
        <end position="134"/>
    </location>
</feature>
<dbReference type="Proteomes" id="UP000598297">
    <property type="component" value="Unassembled WGS sequence"/>
</dbReference>
<evidence type="ECO:0000256" key="1">
    <source>
        <dbReference type="SAM" id="MobiDB-lite"/>
    </source>
</evidence>
<dbReference type="RefSeq" id="WP_161693021.1">
    <property type="nucleotide sequence ID" value="NZ_JAAAHS010000005.1"/>
</dbReference>
<dbReference type="AlphaFoldDB" id="A0A964UK84"/>
<dbReference type="Pfam" id="PF22552">
    <property type="entry name" value="TY-Chap3"/>
    <property type="match status" value="1"/>
</dbReference>
<organism evidence="3 4">
    <name type="scientific">Streptomyces boluensis</name>
    <dbReference type="NCBI Taxonomy" id="1775135"/>
    <lineage>
        <taxon>Bacteria</taxon>
        <taxon>Bacillati</taxon>
        <taxon>Actinomycetota</taxon>
        <taxon>Actinomycetes</taxon>
        <taxon>Kitasatosporales</taxon>
        <taxon>Streptomycetaceae</taxon>
        <taxon>Streptomyces</taxon>
    </lineage>
</organism>
<proteinExistence type="predicted"/>
<evidence type="ECO:0000259" key="2">
    <source>
        <dbReference type="Pfam" id="PF22552"/>
    </source>
</evidence>
<name>A0A964UK84_9ACTN</name>
<comment type="caution">
    <text evidence="3">The sequence shown here is derived from an EMBL/GenBank/DDBJ whole genome shotgun (WGS) entry which is preliminary data.</text>
</comment>
<dbReference type="EMBL" id="JAAAHS010000005">
    <property type="protein sequence ID" value="NBE50157.1"/>
    <property type="molecule type" value="Genomic_DNA"/>
</dbReference>
<accession>A0A964UK84</accession>
<dbReference type="InterPro" id="IPR054344">
    <property type="entry name" value="TY-Chap_N"/>
</dbReference>
<sequence>MDEAWSEFRDRLRAEVAGMGERDTLVVSEPDPEPALVPDAPGRRWWQRRPKPRQETGRYVQFMRWDDGFGAECVSLAYRKMTEAQKQRLLSLGWSDPDAHPPRSGRSENHEMWFGLDEVDRLAQISTDSLRVLGEEPPDAQWTWRKDPPA</sequence>
<gene>
    <name evidence="3" type="ORF">GUY60_01675</name>
</gene>
<feature type="region of interest" description="Disordered" evidence="1">
    <location>
        <begin position="23"/>
        <end position="49"/>
    </location>
</feature>
<evidence type="ECO:0000313" key="4">
    <source>
        <dbReference type="Proteomes" id="UP000598297"/>
    </source>
</evidence>
<keyword evidence="4" id="KW-1185">Reference proteome</keyword>